<sequence length="264" mass="27691">MHNRRDACVPPSEPPYPPARRPRRLRRSGRRARAALRSGPASAAPLTAIATGQAFTDSYTTNIAANGTAETNAAVRIRGAMSQLWNTGSAWNAGTVLSARCCARTMQHMARITRTRTRTRTQAQAGRAFLADRQHQSYASIAGLGPLASLYREGALAVTGITEIPSGTSATKLEDAVPAGAPVGSALGAGSADSALGQVVTLVNRLRGTTPIAVAVLALPIPSAAAVRIKPVGPRATNTEFFDVVGSRDAAVGRFKIRRTWSAR</sequence>
<feature type="region of interest" description="Disordered" evidence="1">
    <location>
        <begin position="1"/>
        <end position="42"/>
    </location>
</feature>
<feature type="compositionally biased region" description="Basic residues" evidence="1">
    <location>
        <begin position="20"/>
        <end position="34"/>
    </location>
</feature>
<proteinExistence type="predicted"/>
<feature type="chain" id="PRO_5046021117" evidence="2">
    <location>
        <begin position="44"/>
        <end position="264"/>
    </location>
</feature>
<keyword evidence="2" id="KW-0732">Signal</keyword>
<organism evidence="3 4">
    <name type="scientific">Kineosporia mesophila</name>
    <dbReference type="NCBI Taxonomy" id="566012"/>
    <lineage>
        <taxon>Bacteria</taxon>
        <taxon>Bacillati</taxon>
        <taxon>Actinomycetota</taxon>
        <taxon>Actinomycetes</taxon>
        <taxon>Kineosporiales</taxon>
        <taxon>Kineosporiaceae</taxon>
        <taxon>Kineosporia</taxon>
    </lineage>
</organism>
<protein>
    <submittedName>
        <fullName evidence="3">Uncharacterized protein</fullName>
    </submittedName>
</protein>
<evidence type="ECO:0000256" key="1">
    <source>
        <dbReference type="SAM" id="MobiDB-lite"/>
    </source>
</evidence>
<feature type="signal peptide" evidence="2">
    <location>
        <begin position="1"/>
        <end position="43"/>
    </location>
</feature>
<dbReference type="Proteomes" id="UP001501074">
    <property type="component" value="Unassembled WGS sequence"/>
</dbReference>
<reference evidence="4" key="1">
    <citation type="journal article" date="2019" name="Int. J. Syst. Evol. Microbiol.">
        <title>The Global Catalogue of Microorganisms (GCM) 10K type strain sequencing project: providing services to taxonomists for standard genome sequencing and annotation.</title>
        <authorList>
            <consortium name="The Broad Institute Genomics Platform"/>
            <consortium name="The Broad Institute Genome Sequencing Center for Infectious Disease"/>
            <person name="Wu L."/>
            <person name="Ma J."/>
        </authorList>
    </citation>
    <scope>NUCLEOTIDE SEQUENCE [LARGE SCALE GENOMIC DNA]</scope>
    <source>
        <strain evidence="4">JCM 16902</strain>
    </source>
</reference>
<evidence type="ECO:0000256" key="2">
    <source>
        <dbReference type="SAM" id="SignalP"/>
    </source>
</evidence>
<gene>
    <name evidence="3" type="ORF">GCM10022223_42900</name>
</gene>
<name>A0ABP6ZZG4_9ACTN</name>
<accession>A0ABP6ZZG4</accession>
<evidence type="ECO:0000313" key="3">
    <source>
        <dbReference type="EMBL" id="GAA3621445.1"/>
    </source>
</evidence>
<evidence type="ECO:0000313" key="4">
    <source>
        <dbReference type="Proteomes" id="UP001501074"/>
    </source>
</evidence>
<keyword evidence="4" id="KW-1185">Reference proteome</keyword>
<comment type="caution">
    <text evidence="3">The sequence shown here is derived from an EMBL/GenBank/DDBJ whole genome shotgun (WGS) entry which is preliminary data.</text>
</comment>
<dbReference type="EMBL" id="BAAAZO010000008">
    <property type="protein sequence ID" value="GAA3621445.1"/>
    <property type="molecule type" value="Genomic_DNA"/>
</dbReference>